<dbReference type="InterPro" id="IPR006145">
    <property type="entry name" value="PsdUridine_synth_RsuA/RluA"/>
</dbReference>
<evidence type="ECO:0000313" key="8">
    <source>
        <dbReference type="Proteomes" id="UP000215539"/>
    </source>
</evidence>
<evidence type="ECO:0000256" key="2">
    <source>
        <dbReference type="ARBA" id="ARBA00023235"/>
    </source>
</evidence>
<gene>
    <name evidence="7" type="primary">rluB</name>
    <name evidence="7" type="ORF">SAMEA44541418_02162</name>
</gene>
<dbReference type="InterPro" id="IPR036986">
    <property type="entry name" value="S4_RNA-bd_sf"/>
</dbReference>
<dbReference type="InterPro" id="IPR002942">
    <property type="entry name" value="S4_RNA-bd"/>
</dbReference>
<dbReference type="GO" id="GO:0000455">
    <property type="term" value="P:enzyme-directed rRNA pseudouridine synthesis"/>
    <property type="evidence" value="ECO:0007669"/>
    <property type="project" value="UniProtKB-ARBA"/>
</dbReference>
<dbReference type="RefSeq" id="WP_074860802.1">
    <property type="nucleotide sequence ID" value="NZ_CP014227.1"/>
</dbReference>
<dbReference type="NCBIfam" id="TIGR00093">
    <property type="entry name" value="pseudouridine synthase"/>
    <property type="match status" value="1"/>
</dbReference>
<dbReference type="SUPFAM" id="SSF55174">
    <property type="entry name" value="Alpha-L RNA-binding motif"/>
    <property type="match status" value="1"/>
</dbReference>
<accession>A0AAX2H241</accession>
<feature type="compositionally biased region" description="Low complexity" evidence="5">
    <location>
        <begin position="83"/>
        <end position="98"/>
    </location>
</feature>
<dbReference type="PROSITE" id="PS50889">
    <property type="entry name" value="S4"/>
    <property type="match status" value="1"/>
</dbReference>
<dbReference type="InterPro" id="IPR020103">
    <property type="entry name" value="PsdUridine_synth_cat_dom_sf"/>
</dbReference>
<reference evidence="7 8" key="1">
    <citation type="submission" date="2017-06" db="EMBL/GenBank/DDBJ databases">
        <authorList>
            <consortium name="Pathogen Informatics"/>
        </authorList>
    </citation>
    <scope>NUCLEOTIDE SEQUENCE [LARGE SCALE GENOMIC DNA]</scope>
    <source>
        <strain evidence="7 8">NCTC12947</strain>
    </source>
</reference>
<feature type="compositionally biased region" description="Polar residues" evidence="5">
    <location>
        <begin position="37"/>
        <end position="55"/>
    </location>
</feature>
<comment type="similarity">
    <text evidence="1 4">Belongs to the pseudouridine synthase RsuA family.</text>
</comment>
<organism evidence="7 8">
    <name type="scientific">Capnocytophaga haemolytica</name>
    <dbReference type="NCBI Taxonomy" id="45243"/>
    <lineage>
        <taxon>Bacteria</taxon>
        <taxon>Pseudomonadati</taxon>
        <taxon>Bacteroidota</taxon>
        <taxon>Flavobacteriia</taxon>
        <taxon>Flavobacteriales</taxon>
        <taxon>Flavobacteriaceae</taxon>
        <taxon>Capnocytophaga</taxon>
    </lineage>
</organism>
<dbReference type="GO" id="GO:0120159">
    <property type="term" value="F:rRNA pseudouridine synthase activity"/>
    <property type="evidence" value="ECO:0007669"/>
    <property type="project" value="UniProtKB-ARBA"/>
</dbReference>
<sequence>MENKDYSRDGYSRSQKGDNYKKKQYSSNGNYEKKDYNGSSSYKKSNQNTYNNGSSYKKKDYGQGNGYNQERQGQNSYKKKEYNGNPYGNKPYNNGNRYNSDKGDSGYNANGNNKRYNADRDSNYNSDGNNKRYNADRGNNTYNADKGGNRYNANKGDNRKPYNPNFKQNNGYKKPYVKKNYNNNRYQQEAYTPAIEEQEPTEIRLNRYIANAGICSRRNADVYIAAGNVTVNGQVMTTLGYRVQPTDEVRFDGRLLSGEKKEYILLNKPKGFITTTDDEKGRKTVMDLVANATRARIVPVGRLDRPTTGLLLLTNDGDLLKRLTHPSFGVRKIYHVALDRKLDYKDFLQIEEGLELEDGFIKVDEISYVEGKPKNELGIKIHSGRNRIVRRIFEHLGYNVEKLDRVVFAGLTKKDLPRGHWRRLTQQEVINLKNLS</sequence>
<dbReference type="InterPro" id="IPR018496">
    <property type="entry name" value="PsdUridine_synth_RsuA/RluB_CS"/>
</dbReference>
<dbReference type="Pfam" id="PF00849">
    <property type="entry name" value="PseudoU_synth_2"/>
    <property type="match status" value="1"/>
</dbReference>
<dbReference type="InterPro" id="IPR020094">
    <property type="entry name" value="TruA/RsuA/RluB/E/F_N"/>
</dbReference>
<evidence type="ECO:0000313" key="7">
    <source>
        <dbReference type="EMBL" id="SNV15779.1"/>
    </source>
</evidence>
<evidence type="ECO:0000256" key="4">
    <source>
        <dbReference type="RuleBase" id="RU003887"/>
    </source>
</evidence>
<evidence type="ECO:0000259" key="6">
    <source>
        <dbReference type="SMART" id="SM00363"/>
    </source>
</evidence>
<dbReference type="Gene3D" id="3.30.70.580">
    <property type="entry name" value="Pseudouridine synthase I, catalytic domain, N-terminal subdomain"/>
    <property type="match status" value="1"/>
</dbReference>
<dbReference type="CDD" id="cd00165">
    <property type="entry name" value="S4"/>
    <property type="match status" value="1"/>
</dbReference>
<dbReference type="PANTHER" id="PTHR47683">
    <property type="entry name" value="PSEUDOURIDINE SYNTHASE FAMILY PROTEIN-RELATED"/>
    <property type="match status" value="1"/>
</dbReference>
<dbReference type="Gene3D" id="3.10.290.10">
    <property type="entry name" value="RNA-binding S4 domain"/>
    <property type="match status" value="1"/>
</dbReference>
<dbReference type="CDD" id="cd02870">
    <property type="entry name" value="PseudoU_synth_RsuA_like"/>
    <property type="match status" value="1"/>
</dbReference>
<dbReference type="InterPro" id="IPR042092">
    <property type="entry name" value="PsdUridine_s_RsuA/RluB/E/F_cat"/>
</dbReference>
<dbReference type="AlphaFoldDB" id="A0AAX2H241"/>
<feature type="domain" description="RNA-binding S4" evidence="6">
    <location>
        <begin position="203"/>
        <end position="264"/>
    </location>
</feature>
<dbReference type="Gene3D" id="3.30.70.1560">
    <property type="entry name" value="Alpha-L RNA-binding motif"/>
    <property type="match status" value="1"/>
</dbReference>
<keyword evidence="3" id="KW-0694">RNA-binding</keyword>
<dbReference type="Proteomes" id="UP000215539">
    <property type="component" value="Chromosome 1"/>
</dbReference>
<dbReference type="PANTHER" id="PTHR47683:SF2">
    <property type="entry name" value="RNA-BINDING S4 DOMAIN-CONTAINING PROTEIN"/>
    <property type="match status" value="1"/>
</dbReference>
<dbReference type="InterPro" id="IPR000748">
    <property type="entry name" value="PsdUridine_synth_RsuA/RluB/E/F"/>
</dbReference>
<keyword evidence="2 4" id="KW-0413">Isomerase</keyword>
<name>A0AAX2H241_9FLAO</name>
<dbReference type="PROSITE" id="PS01149">
    <property type="entry name" value="PSI_RSU"/>
    <property type="match status" value="1"/>
</dbReference>
<dbReference type="SUPFAM" id="SSF55120">
    <property type="entry name" value="Pseudouridine synthase"/>
    <property type="match status" value="1"/>
</dbReference>
<proteinExistence type="inferred from homology"/>
<evidence type="ECO:0000256" key="1">
    <source>
        <dbReference type="ARBA" id="ARBA00008348"/>
    </source>
</evidence>
<feature type="compositionally biased region" description="Polar residues" evidence="5">
    <location>
        <begin position="66"/>
        <end position="76"/>
    </location>
</feature>
<evidence type="ECO:0000256" key="3">
    <source>
        <dbReference type="PROSITE-ProRule" id="PRU00182"/>
    </source>
</evidence>
<dbReference type="SMART" id="SM00363">
    <property type="entry name" value="S4"/>
    <property type="match status" value="1"/>
</dbReference>
<dbReference type="FunFam" id="3.10.290.10:FF:000003">
    <property type="entry name" value="Pseudouridine synthase"/>
    <property type="match status" value="1"/>
</dbReference>
<protein>
    <recommendedName>
        <fullName evidence="4">Pseudouridine synthase</fullName>
        <ecNumber evidence="4">5.4.99.-</ecNumber>
    </recommendedName>
</protein>
<dbReference type="Pfam" id="PF01479">
    <property type="entry name" value="S4"/>
    <property type="match status" value="1"/>
</dbReference>
<dbReference type="EMBL" id="LT906449">
    <property type="protein sequence ID" value="SNV15779.1"/>
    <property type="molecule type" value="Genomic_DNA"/>
</dbReference>
<evidence type="ECO:0000256" key="5">
    <source>
        <dbReference type="SAM" id="MobiDB-lite"/>
    </source>
</evidence>
<dbReference type="GO" id="GO:0003723">
    <property type="term" value="F:RNA binding"/>
    <property type="evidence" value="ECO:0007669"/>
    <property type="project" value="UniProtKB-KW"/>
</dbReference>
<feature type="compositionally biased region" description="Basic and acidic residues" evidence="5">
    <location>
        <begin position="1"/>
        <end position="21"/>
    </location>
</feature>
<dbReference type="InterPro" id="IPR050343">
    <property type="entry name" value="RsuA_PseudoU_synthase"/>
</dbReference>
<dbReference type="EC" id="5.4.99.-" evidence="4"/>
<feature type="region of interest" description="Disordered" evidence="5">
    <location>
        <begin position="1"/>
        <end position="173"/>
    </location>
</feature>